<organism evidence="3 4">
    <name type="scientific">Thalassovita aquimarina</name>
    <dbReference type="NCBI Taxonomy" id="2785917"/>
    <lineage>
        <taxon>Bacteria</taxon>
        <taxon>Pseudomonadati</taxon>
        <taxon>Pseudomonadota</taxon>
        <taxon>Alphaproteobacteria</taxon>
        <taxon>Rhodobacterales</taxon>
        <taxon>Roseobacteraceae</taxon>
        <taxon>Thalassovita</taxon>
    </lineage>
</organism>
<evidence type="ECO:0000259" key="2">
    <source>
        <dbReference type="Pfam" id="PF00487"/>
    </source>
</evidence>
<feature type="transmembrane region" description="Helical" evidence="1">
    <location>
        <begin position="182"/>
        <end position="200"/>
    </location>
</feature>
<keyword evidence="1" id="KW-0812">Transmembrane</keyword>
<accession>A0ABS5HNC8</accession>
<dbReference type="InterPro" id="IPR005804">
    <property type="entry name" value="FA_desaturase_dom"/>
</dbReference>
<comment type="caution">
    <text evidence="3">The sequence shown here is derived from an EMBL/GenBank/DDBJ whole genome shotgun (WGS) entry which is preliminary data.</text>
</comment>
<dbReference type="PANTHER" id="PTHR19353:SF73">
    <property type="entry name" value="FATTY ACID DESATURASE"/>
    <property type="match status" value="1"/>
</dbReference>
<evidence type="ECO:0000256" key="1">
    <source>
        <dbReference type="SAM" id="Phobius"/>
    </source>
</evidence>
<protein>
    <submittedName>
        <fullName evidence="3">Fatty acid desaturase</fullName>
    </submittedName>
</protein>
<keyword evidence="1" id="KW-0472">Membrane</keyword>
<dbReference type="CDD" id="cd03507">
    <property type="entry name" value="Delta12-FADS-like"/>
    <property type="match status" value="1"/>
</dbReference>
<reference evidence="3 4" key="1">
    <citation type="journal article" date="2021" name="Arch. Microbiol.">
        <title>Thalassobius aquimarinus sp. nov., isolated from the Sea of Japan seashore.</title>
        <authorList>
            <person name="Kurilenko V.V."/>
            <person name="Romanenko L.A."/>
            <person name="Chernysheva N.Y."/>
            <person name="Velansky P.V."/>
            <person name="Tekutyeva L.A."/>
            <person name="Isaeva M.P."/>
            <person name="Mikhailov V.V."/>
        </authorList>
    </citation>
    <scope>NUCLEOTIDE SEQUENCE [LARGE SCALE GENOMIC DNA]</scope>
    <source>
        <strain evidence="3 4">KMM 8518</strain>
    </source>
</reference>
<dbReference type="Proteomes" id="UP001195941">
    <property type="component" value="Unassembled WGS sequence"/>
</dbReference>
<dbReference type="Pfam" id="PF00487">
    <property type="entry name" value="FA_desaturase"/>
    <property type="match status" value="1"/>
</dbReference>
<evidence type="ECO:0000313" key="4">
    <source>
        <dbReference type="Proteomes" id="UP001195941"/>
    </source>
</evidence>
<gene>
    <name evidence="3" type="ORF">IT775_04830</name>
</gene>
<proteinExistence type="predicted"/>
<keyword evidence="4" id="KW-1185">Reference proteome</keyword>
<feature type="transmembrane region" description="Helical" evidence="1">
    <location>
        <begin position="21"/>
        <end position="44"/>
    </location>
</feature>
<dbReference type="InterPro" id="IPR012171">
    <property type="entry name" value="Fatty_acid_desaturase"/>
</dbReference>
<keyword evidence="1" id="KW-1133">Transmembrane helix</keyword>
<sequence>MGNGQGPSLRQLTRAYTDRNNTIATVNVVVTLAIYIAALIAAILLAKTQYWPLALPLMCVNGTAAVRLYMLQHDCGHGSFFTTRRINDLVGSFLSPFTLTPYKATRYNHNLHHAHIGDLDRRDATEIYVMTVAEYQAAPWWRRLGYRIYRSFFVLFIIGPTLLYAVMYRWPRNARASGIGDVIVHDIMVAGVLAALYLGFGPIALLVWLGSVVIGTSCGVIIPYVQHNFETVYWSRKPDLDFETAAMQGSAVLDFGWFFDLCTANIAYHDLHHLNANIPCYNLKRCHRELSPHFRSVRIGFLEGLGCLRWKLWDEETCRMVPFPKPPVRHPANAQVDL</sequence>
<name>A0ABS5HNC8_9RHOB</name>
<feature type="transmembrane region" description="Helical" evidence="1">
    <location>
        <begin position="152"/>
        <end position="170"/>
    </location>
</feature>
<dbReference type="RefSeq" id="WP_212699965.1">
    <property type="nucleotide sequence ID" value="NZ_JADMKU010000003.1"/>
</dbReference>
<feature type="domain" description="Fatty acid desaturase" evidence="2">
    <location>
        <begin position="51"/>
        <end position="295"/>
    </location>
</feature>
<evidence type="ECO:0000313" key="3">
    <source>
        <dbReference type="EMBL" id="MBR9650450.1"/>
    </source>
</evidence>
<dbReference type="EMBL" id="JADMKU010000003">
    <property type="protein sequence ID" value="MBR9650450.1"/>
    <property type="molecule type" value="Genomic_DNA"/>
</dbReference>
<feature type="transmembrane region" description="Helical" evidence="1">
    <location>
        <begin position="50"/>
        <end position="70"/>
    </location>
</feature>
<dbReference type="PANTHER" id="PTHR19353">
    <property type="entry name" value="FATTY ACID DESATURASE 2"/>
    <property type="match status" value="1"/>
</dbReference>